<sequence length="99" mass="11421">MKRLPPCGGKGAFLPRNIFWRALNVCRPAAGKGRYCPFFCDLRPFCREIGCRGERTLQIPLFFCKNTDAHSVYMPQLAKKRKIWYTDTIKIRGGVRPNV</sequence>
<evidence type="ECO:0000313" key="2">
    <source>
        <dbReference type="Proteomes" id="UP000886847"/>
    </source>
</evidence>
<name>A0A9D2AUN8_9FIRM</name>
<reference evidence="1" key="1">
    <citation type="journal article" date="2021" name="PeerJ">
        <title>Extensive microbial diversity within the chicken gut microbiome revealed by metagenomics and culture.</title>
        <authorList>
            <person name="Gilroy R."/>
            <person name="Ravi A."/>
            <person name="Getino M."/>
            <person name="Pursley I."/>
            <person name="Horton D.L."/>
            <person name="Alikhan N.F."/>
            <person name="Baker D."/>
            <person name="Gharbi K."/>
            <person name="Hall N."/>
            <person name="Watson M."/>
            <person name="Adriaenssens E.M."/>
            <person name="Foster-Nyarko E."/>
            <person name="Jarju S."/>
            <person name="Secka A."/>
            <person name="Antonio M."/>
            <person name="Oren A."/>
            <person name="Chaudhuri R.R."/>
            <person name="La Ragione R."/>
            <person name="Hildebrand F."/>
            <person name="Pallen M.J."/>
        </authorList>
    </citation>
    <scope>NUCLEOTIDE SEQUENCE</scope>
    <source>
        <strain evidence="1">2189</strain>
    </source>
</reference>
<dbReference type="AlphaFoldDB" id="A0A9D2AUN8"/>
<comment type="caution">
    <text evidence="1">The sequence shown here is derived from an EMBL/GenBank/DDBJ whole genome shotgun (WGS) entry which is preliminary data.</text>
</comment>
<organism evidence="1 2">
    <name type="scientific">Candidatus Borkfalkia faecavium</name>
    <dbReference type="NCBI Taxonomy" id="2838508"/>
    <lineage>
        <taxon>Bacteria</taxon>
        <taxon>Bacillati</taxon>
        <taxon>Bacillota</taxon>
        <taxon>Clostridia</taxon>
        <taxon>Christensenellales</taxon>
        <taxon>Christensenellaceae</taxon>
        <taxon>Candidatus Borkfalkia</taxon>
    </lineage>
</organism>
<dbReference type="Proteomes" id="UP000886847">
    <property type="component" value="Unassembled WGS sequence"/>
</dbReference>
<proteinExistence type="predicted"/>
<reference evidence="1" key="2">
    <citation type="submission" date="2021-04" db="EMBL/GenBank/DDBJ databases">
        <authorList>
            <person name="Gilroy R."/>
        </authorList>
    </citation>
    <scope>NUCLEOTIDE SEQUENCE</scope>
    <source>
        <strain evidence="1">2189</strain>
    </source>
</reference>
<evidence type="ECO:0000313" key="1">
    <source>
        <dbReference type="EMBL" id="HIX50575.1"/>
    </source>
</evidence>
<dbReference type="EMBL" id="DXEW01000025">
    <property type="protein sequence ID" value="HIX50575.1"/>
    <property type="molecule type" value="Genomic_DNA"/>
</dbReference>
<accession>A0A9D2AUN8</accession>
<protein>
    <submittedName>
        <fullName evidence="1">Uncharacterized protein</fullName>
    </submittedName>
</protein>
<gene>
    <name evidence="1" type="ORF">H9851_04770</name>
</gene>